<feature type="domain" description="TIR" evidence="2">
    <location>
        <begin position="316"/>
        <end position="445"/>
    </location>
</feature>
<protein>
    <submittedName>
        <fullName evidence="3">Tetratricopeptide repeat protein</fullName>
    </submittedName>
</protein>
<dbReference type="Pfam" id="PF13424">
    <property type="entry name" value="TPR_12"/>
    <property type="match status" value="1"/>
</dbReference>
<dbReference type="Pfam" id="PF12770">
    <property type="entry name" value="CHAT"/>
    <property type="match status" value="1"/>
</dbReference>
<dbReference type="InterPro" id="IPR027417">
    <property type="entry name" value="P-loop_NTPase"/>
</dbReference>
<dbReference type="PANTHER" id="PTHR47691:SF3">
    <property type="entry name" value="HTH-TYPE TRANSCRIPTIONAL REGULATOR RV0890C-RELATED"/>
    <property type="match status" value="1"/>
</dbReference>
<dbReference type="Gene3D" id="3.40.50.10140">
    <property type="entry name" value="Toll/interleukin-1 receptor homology (TIR) domain"/>
    <property type="match status" value="1"/>
</dbReference>
<name>A0A935TC78_9PROT</name>
<sequence>MGAAAARRDLPAAGKRRRAEAAPRRAGAARADHRQQRRPSAAPALGTHGRCCRQARPTRLAAPPARRPRTSPRPHQHAAAAHPLPRQPPRGYRLHRPALHREGPARRDRPARRSGAARLLPPADAAAPRRNAARQAQQAGKDYEVVHFDGHGTFLPEMQIGALCFEQSDDGSGDSQTDLVHADRLGDLLAQYRIPLVVLAACRSATVGKTLVFRSVAPRLLQAGVGSVVSMGHAVHVEAARILLDRFYRELASGTAIGHAVVQGRNALAFSPARWLESGPAARTVQLEDWFLPQLYQRGSDDPLLPANLASQQSLRQYDVFLSHNHNDSARVEALARTLSEKHGLRVWFDQWECQPGQLEPQCAAGIRNSRFTVVAGSQRALNSKWVKWEIDQHREVNPDSGDDRLLPLKLESLQLPPDLDALLWVDFTDPAHDGDHAAQLARLIRSTDAADARRRRGFRPPARPGDEYGAFPPPPAYGFHGRARELLALERALCNPGSSQRGIVVHAMGGMGKTALATEAAEWWTRSGLFRDGACFVSFEQFTSAERAVQVFGCYVAGGNFNQLPPGEQRRRAIEFVQQRQVLLVWDNFESTLPQFNDAASPYTDDERRRLAELFADLTRGPGRGALLVTCRPGETGLPGARRHELLGLARADSLWLLAGIVQRNNQKLSDPRLRRERLAPLLDDLADHPLSVELVGPHLKTLTPEAIRADFAQLLARFEQAAPAAPHGGKGRNSSLLASLEFSRRHLSAAAQDALPWLGLFRGGVFEDNLLEVSQLRPEDWQPIRDELQGIALVRVEDEFQIADRPFLRFHPTLAAAAADDRLAQQPETRQRFIDVYGAVMQMLDKALAGSQSRAALAILDREEANYRCAVRWAIGDGRIREAAGLGETFSRYLQMSNRLRERDAWVTMLRDATRQGAFTAEAAAYESQAAWTRFQQGDPQGAVEQLQALIERLRSTSEFDPAFPLATSVLTLGRVLNAAGASSQAIPILGEAVGLWEALVEREAGQPWEALLARGEAARAASELGNLSATLGDLANALRNTGRHDDALAVAETGLRIDTALGNQRNFAAGHGQCASILKAAGRYDDADARYDLARAAARDAGDQELEGTLLQHQGGLAGERGQFPRAVALYQQALRRFQAAGDQAAMMQTYNLLGVVEQNAGRLPEARAWYEKSRQLAVALKDQRSLGEAAHNLGIVCQEEGEAARAQGDEAAARRSFEAAVASVGESLRIQQALGNQPGEASSLSQLAIIHLHLGDLPAAERRAEAAREIRESLGLNDVWKEYNTLSKIAAARQDPAAAADWAQKRDAKLAEVERLAGGGGGVPTQMLQALQALTLACAQAGFGGQSLDPGAAEALCTLDGYPAPFPIFSAALRQLAAGQLPAIPGALPGELQQILTTIVEAIRQPTQN</sequence>
<dbReference type="Pfam" id="PF13676">
    <property type="entry name" value="TIR_2"/>
    <property type="match status" value="1"/>
</dbReference>
<evidence type="ECO:0000313" key="3">
    <source>
        <dbReference type="EMBL" id="MBK7955896.1"/>
    </source>
</evidence>
<dbReference type="Pfam" id="PF05729">
    <property type="entry name" value="NACHT"/>
    <property type="match status" value="1"/>
</dbReference>
<feature type="region of interest" description="Disordered" evidence="1">
    <location>
        <begin position="1"/>
        <end position="137"/>
    </location>
</feature>
<feature type="compositionally biased region" description="Low complexity" evidence="1">
    <location>
        <begin position="55"/>
        <end position="64"/>
    </location>
</feature>
<dbReference type="PANTHER" id="PTHR47691">
    <property type="entry name" value="REGULATOR-RELATED"/>
    <property type="match status" value="1"/>
</dbReference>
<dbReference type="Proteomes" id="UP000706151">
    <property type="component" value="Unassembled WGS sequence"/>
</dbReference>
<dbReference type="EMBL" id="JADJOT010000011">
    <property type="protein sequence ID" value="MBK7955896.1"/>
    <property type="molecule type" value="Genomic_DNA"/>
</dbReference>
<feature type="compositionally biased region" description="Basic residues" evidence="1">
    <location>
        <begin position="66"/>
        <end position="76"/>
    </location>
</feature>
<feature type="compositionally biased region" description="Basic and acidic residues" evidence="1">
    <location>
        <begin position="99"/>
        <end position="108"/>
    </location>
</feature>
<dbReference type="InterPro" id="IPR024983">
    <property type="entry name" value="CHAT_dom"/>
</dbReference>
<dbReference type="InterPro" id="IPR019734">
    <property type="entry name" value="TPR_rpt"/>
</dbReference>
<dbReference type="InterPro" id="IPR011990">
    <property type="entry name" value="TPR-like_helical_dom_sf"/>
</dbReference>
<evidence type="ECO:0000259" key="2">
    <source>
        <dbReference type="PROSITE" id="PS50104"/>
    </source>
</evidence>
<evidence type="ECO:0000256" key="1">
    <source>
        <dbReference type="SAM" id="MobiDB-lite"/>
    </source>
</evidence>
<dbReference type="Gene3D" id="3.40.50.300">
    <property type="entry name" value="P-loop containing nucleotide triphosphate hydrolases"/>
    <property type="match status" value="1"/>
</dbReference>
<dbReference type="SUPFAM" id="SSF48452">
    <property type="entry name" value="TPR-like"/>
    <property type="match status" value="2"/>
</dbReference>
<dbReference type="SMART" id="SM00028">
    <property type="entry name" value="TPR"/>
    <property type="match status" value="7"/>
</dbReference>
<reference evidence="3 4" key="1">
    <citation type="submission" date="2020-10" db="EMBL/GenBank/DDBJ databases">
        <title>Connecting structure to function with the recovery of over 1000 high-quality activated sludge metagenome-assembled genomes encoding full-length rRNA genes using long-read sequencing.</title>
        <authorList>
            <person name="Singleton C.M."/>
            <person name="Petriglieri F."/>
            <person name="Kristensen J.M."/>
            <person name="Kirkegaard R.H."/>
            <person name="Michaelsen T.Y."/>
            <person name="Andersen M.H."/>
            <person name="Karst S.M."/>
            <person name="Dueholm M.S."/>
            <person name="Nielsen P.H."/>
            <person name="Albertsen M."/>
        </authorList>
    </citation>
    <scope>NUCLEOTIDE SEQUENCE [LARGE SCALE GENOMIC DNA]</scope>
    <source>
        <strain evidence="3">Fred_18-Q3-R57-64_BAT3C.720</strain>
    </source>
</reference>
<gene>
    <name evidence="3" type="ORF">IPK02_19235</name>
</gene>
<organism evidence="3 4">
    <name type="scientific">Candidatus Accumulibacter affinis</name>
    <dbReference type="NCBI Taxonomy" id="2954384"/>
    <lineage>
        <taxon>Bacteria</taxon>
        <taxon>Pseudomonadati</taxon>
        <taxon>Pseudomonadota</taxon>
        <taxon>Betaproteobacteria</taxon>
        <taxon>Candidatus Accumulibacter</taxon>
    </lineage>
</organism>
<proteinExistence type="predicted"/>
<dbReference type="PROSITE" id="PS50104">
    <property type="entry name" value="TIR"/>
    <property type="match status" value="1"/>
</dbReference>
<accession>A0A935TC78</accession>
<dbReference type="SUPFAM" id="SSF52200">
    <property type="entry name" value="Toll/Interleukin receptor TIR domain"/>
    <property type="match status" value="1"/>
</dbReference>
<dbReference type="InterPro" id="IPR007111">
    <property type="entry name" value="NACHT_NTPase"/>
</dbReference>
<dbReference type="Pfam" id="PF13374">
    <property type="entry name" value="TPR_10"/>
    <property type="match status" value="1"/>
</dbReference>
<feature type="compositionally biased region" description="Low complexity" evidence="1">
    <location>
        <begin position="116"/>
        <end position="137"/>
    </location>
</feature>
<dbReference type="Gene3D" id="1.25.40.10">
    <property type="entry name" value="Tetratricopeptide repeat domain"/>
    <property type="match status" value="2"/>
</dbReference>
<dbReference type="GO" id="GO:0007165">
    <property type="term" value="P:signal transduction"/>
    <property type="evidence" value="ECO:0007669"/>
    <property type="project" value="InterPro"/>
</dbReference>
<dbReference type="InterPro" id="IPR000157">
    <property type="entry name" value="TIR_dom"/>
</dbReference>
<feature type="compositionally biased region" description="Basic and acidic residues" evidence="1">
    <location>
        <begin position="1"/>
        <end position="10"/>
    </location>
</feature>
<dbReference type="SUPFAM" id="SSF52540">
    <property type="entry name" value="P-loop containing nucleoside triphosphate hydrolases"/>
    <property type="match status" value="1"/>
</dbReference>
<evidence type="ECO:0000313" key="4">
    <source>
        <dbReference type="Proteomes" id="UP000706151"/>
    </source>
</evidence>
<dbReference type="SMART" id="SM00255">
    <property type="entry name" value="TIR"/>
    <property type="match status" value="1"/>
</dbReference>
<dbReference type="InterPro" id="IPR035897">
    <property type="entry name" value="Toll_tir_struct_dom_sf"/>
</dbReference>
<comment type="caution">
    <text evidence="3">The sequence shown here is derived from an EMBL/GenBank/DDBJ whole genome shotgun (WGS) entry which is preliminary data.</text>
</comment>